<evidence type="ECO:0000313" key="4">
    <source>
        <dbReference type="Proteomes" id="UP001163328"/>
    </source>
</evidence>
<dbReference type="EMBL" id="CP081495">
    <property type="protein sequence ID" value="UYW01476.1"/>
    <property type="molecule type" value="Genomic_DNA"/>
</dbReference>
<gene>
    <name evidence="3" type="ORF">K5I29_00555</name>
</gene>
<sequence length="315" mass="35684">MKKLFWLLPLVLAACTASKKTTVTQPYQVNQTALTNTLQYLTADELEGRDSGSKGIELAANYLEDILKQNQIQPYFATYKDTLRNFNNGVAYNVVGFVEGTDAKLKNEIVIFGAHYDHIGIVDKIVDGDSIANGANDNAAGSAILTEVAKYIASKPNKRSALIVFFSAEEKGLLGAYHLADKLEKDSLDFYTMLNFEMLGVPMNRDFKTYITGHKKSNISAKINEYTNQNFVGFLPMETQYRLFMASDNFPFFLKYNFPAHSISSFDFDNYKFYHHVDDEFEKMDTQFMAQIVTDLLPAIDQMMNSETKEIKLNE</sequence>
<evidence type="ECO:0000256" key="1">
    <source>
        <dbReference type="SAM" id="SignalP"/>
    </source>
</evidence>
<keyword evidence="4" id="KW-1185">Reference proteome</keyword>
<dbReference type="RefSeq" id="WP_264433948.1">
    <property type="nucleotide sequence ID" value="NZ_CP081495.1"/>
</dbReference>
<keyword evidence="1" id="KW-0732">Signal</keyword>
<dbReference type="InterPro" id="IPR045175">
    <property type="entry name" value="M28_fam"/>
</dbReference>
<dbReference type="Proteomes" id="UP001163328">
    <property type="component" value="Chromosome"/>
</dbReference>
<feature type="signal peptide" evidence="1">
    <location>
        <begin position="1"/>
        <end position="19"/>
    </location>
</feature>
<reference evidence="3" key="1">
    <citation type="submission" date="2021-08" db="EMBL/GenBank/DDBJ databases">
        <title>Flavobacterium sp. strain CC-SYL302.</title>
        <authorList>
            <person name="Lin S.-Y."/>
            <person name="Lee T.-H."/>
            <person name="Young C.-C."/>
        </authorList>
    </citation>
    <scope>NUCLEOTIDE SEQUENCE</scope>
    <source>
        <strain evidence="3">CC-SYL302</strain>
    </source>
</reference>
<dbReference type="SUPFAM" id="SSF53187">
    <property type="entry name" value="Zn-dependent exopeptidases"/>
    <property type="match status" value="1"/>
</dbReference>
<dbReference type="PROSITE" id="PS51257">
    <property type="entry name" value="PROKAR_LIPOPROTEIN"/>
    <property type="match status" value="1"/>
</dbReference>
<name>A0ABY6M2U2_9FLAO</name>
<dbReference type="PANTHER" id="PTHR12147:SF26">
    <property type="entry name" value="PEPTIDASE M28 DOMAIN-CONTAINING PROTEIN"/>
    <property type="match status" value="1"/>
</dbReference>
<feature type="domain" description="Peptidase M28" evidence="2">
    <location>
        <begin position="93"/>
        <end position="292"/>
    </location>
</feature>
<evidence type="ECO:0000313" key="3">
    <source>
        <dbReference type="EMBL" id="UYW01476.1"/>
    </source>
</evidence>
<accession>A0ABY6M2U2</accession>
<protein>
    <submittedName>
        <fullName evidence="3">M28 family peptidase</fullName>
    </submittedName>
</protein>
<organism evidence="3 4">
    <name type="scientific">Flavobacterium agricola</name>
    <dbReference type="NCBI Taxonomy" id="2870839"/>
    <lineage>
        <taxon>Bacteria</taxon>
        <taxon>Pseudomonadati</taxon>
        <taxon>Bacteroidota</taxon>
        <taxon>Flavobacteriia</taxon>
        <taxon>Flavobacteriales</taxon>
        <taxon>Flavobacteriaceae</taxon>
        <taxon>Flavobacterium</taxon>
    </lineage>
</organism>
<dbReference type="PANTHER" id="PTHR12147">
    <property type="entry name" value="METALLOPEPTIDASE M28 FAMILY MEMBER"/>
    <property type="match status" value="1"/>
</dbReference>
<dbReference type="Pfam" id="PF04389">
    <property type="entry name" value="Peptidase_M28"/>
    <property type="match status" value="1"/>
</dbReference>
<feature type="chain" id="PRO_5046800984" evidence="1">
    <location>
        <begin position="20"/>
        <end position="315"/>
    </location>
</feature>
<evidence type="ECO:0000259" key="2">
    <source>
        <dbReference type="Pfam" id="PF04389"/>
    </source>
</evidence>
<proteinExistence type="predicted"/>
<dbReference type="InterPro" id="IPR007484">
    <property type="entry name" value="Peptidase_M28"/>
</dbReference>
<dbReference type="Gene3D" id="3.40.630.10">
    <property type="entry name" value="Zn peptidases"/>
    <property type="match status" value="1"/>
</dbReference>